<evidence type="ECO:0000313" key="1">
    <source>
        <dbReference type="EMBL" id="AGB07152.1"/>
    </source>
</evidence>
<sequence>MKTKQITELLFQMVDAYGKLTNNRPHRAVQDLNSGYCYMVATLAQHILKEKYRIDVNMVSHPHHCLLEYEGEYYDTIYPTGYPDDPCKVWKLEEAKCRSTLDLLEYGEVGILNPHPRQIVLVEWMCEEFGVSKPDYYQHMLEWYDTPDAYRRFKWKGYPDFTKTTYRRLMTRYRRRHHQYFDEPLTKYSMGWMADFIAYPEDLWVTLRVTDYRTWLKNVIRTRYPSYEEVMVSCFGEEVYDRPNIQIAGRLSTIAEPGLSKLRGCIPTVQMIDDAGYQKHSDERGTVELEMHWGGCESPINTLPKLDLSTPLQLTDLSSGCDDNVLTLGSPDMLKDGSEESEENHNITLADIALAIAPRSTVETNLSTGDGEKVLTSDSPDLLKDELKVEGTNEEEKTEHNVYVGRKASGVGSFLGGGLVGGLIGYGISKLRNK</sequence>
<dbReference type="KEGG" id="vg:40102914"/>
<dbReference type="Proteomes" id="UP000272155">
    <property type="component" value="Segment"/>
</dbReference>
<accession>V9LZ64</accession>
<dbReference type="GeneID" id="40102914"/>
<name>V9LZ64_9CAUD</name>
<evidence type="ECO:0000313" key="2">
    <source>
        <dbReference type="Proteomes" id="UP000272155"/>
    </source>
</evidence>
<protein>
    <submittedName>
        <fullName evidence="1">Uncharacterized protein</fullName>
    </submittedName>
</protein>
<dbReference type="RefSeq" id="YP_009626014.1">
    <property type="nucleotide sequence ID" value="NC_042136.1"/>
</dbReference>
<keyword evidence="2" id="KW-1185">Reference proteome</keyword>
<proteinExistence type="predicted"/>
<organism evidence="1 2">
    <name type="scientific">Vibrio phage VP4B</name>
    <dbReference type="NCBI Taxonomy" id="1262540"/>
    <lineage>
        <taxon>Viruses</taxon>
        <taxon>Duplodnaviria</taxon>
        <taxon>Heunggongvirae</taxon>
        <taxon>Uroviricota</taxon>
        <taxon>Caudoviricetes</taxon>
        <taxon>Chimalliviridae</taxon>
        <taxon>Gorgonvirinae</taxon>
        <taxon>Tidunavirus</taxon>
        <taxon>Tidunavirus VP4B</taxon>
    </lineage>
</organism>
<dbReference type="OrthoDB" id="15684at10239"/>
<reference evidence="1 2" key="1">
    <citation type="submission" date="2012-11" db="EMBL/GenBank/DDBJ databases">
        <title>Complete genome sequence of a novel phiKZ-like Vibrio phage.</title>
        <authorList>
            <person name="Luo Z."/>
            <person name="Yu Y."/>
        </authorList>
    </citation>
    <scope>NUCLEOTIDE SEQUENCE [LARGE SCALE GENOMIC DNA]</scope>
</reference>
<dbReference type="EMBL" id="KC131130">
    <property type="protein sequence ID" value="AGB07152.1"/>
    <property type="molecule type" value="Genomic_DNA"/>
</dbReference>